<keyword evidence="3" id="KW-1185">Reference proteome</keyword>
<sequence length="182" mass="20173">MVKRCAWGICNTDTRFPERLEGGVRFFPFPKPKSNPDKCPHSQLNPSRINKHTFVCSKHFVNGEPSPESPNPVPAIPGGGSAVKSRRLPTKRGISTVSGSSVQDTTSEELSMVIEKGGIRVDDKPTHLHIITSDDRDTGLQRWLKLQASLHGFCHDALLLPLHDDGKLFKVSSSREYSFEGR</sequence>
<dbReference type="Proteomes" id="UP000823561">
    <property type="component" value="Chromosome 2"/>
</dbReference>
<proteinExistence type="predicted"/>
<organism evidence="2 3">
    <name type="scientific">Alosa alosa</name>
    <name type="common">allis shad</name>
    <dbReference type="NCBI Taxonomy" id="278164"/>
    <lineage>
        <taxon>Eukaryota</taxon>
        <taxon>Metazoa</taxon>
        <taxon>Chordata</taxon>
        <taxon>Craniata</taxon>
        <taxon>Vertebrata</taxon>
        <taxon>Euteleostomi</taxon>
        <taxon>Actinopterygii</taxon>
        <taxon>Neopterygii</taxon>
        <taxon>Teleostei</taxon>
        <taxon>Clupei</taxon>
        <taxon>Clupeiformes</taxon>
        <taxon>Clupeoidei</taxon>
        <taxon>Clupeidae</taxon>
        <taxon>Alosa</taxon>
    </lineage>
</organism>
<dbReference type="EMBL" id="JADWDJ010000002">
    <property type="protein sequence ID" value="KAG5285135.1"/>
    <property type="molecule type" value="Genomic_DNA"/>
</dbReference>
<evidence type="ECO:0000313" key="3">
    <source>
        <dbReference type="Proteomes" id="UP000823561"/>
    </source>
</evidence>
<protein>
    <recommendedName>
        <fullName evidence="4">THAP-type domain-containing protein</fullName>
    </recommendedName>
</protein>
<evidence type="ECO:0000256" key="1">
    <source>
        <dbReference type="SAM" id="MobiDB-lite"/>
    </source>
</evidence>
<gene>
    <name evidence="2" type="ORF">AALO_G00034470</name>
</gene>
<dbReference type="AlphaFoldDB" id="A0AAV6HCW1"/>
<feature type="compositionally biased region" description="Polar residues" evidence="1">
    <location>
        <begin position="93"/>
        <end position="102"/>
    </location>
</feature>
<comment type="caution">
    <text evidence="2">The sequence shown here is derived from an EMBL/GenBank/DDBJ whole genome shotgun (WGS) entry which is preliminary data.</text>
</comment>
<feature type="region of interest" description="Disordered" evidence="1">
    <location>
        <begin position="63"/>
        <end position="102"/>
    </location>
</feature>
<evidence type="ECO:0008006" key="4">
    <source>
        <dbReference type="Google" id="ProtNLM"/>
    </source>
</evidence>
<accession>A0AAV6HCW1</accession>
<evidence type="ECO:0000313" key="2">
    <source>
        <dbReference type="EMBL" id="KAG5285135.1"/>
    </source>
</evidence>
<name>A0AAV6HCW1_9TELE</name>
<reference evidence="2" key="1">
    <citation type="submission" date="2020-10" db="EMBL/GenBank/DDBJ databases">
        <title>Chromosome-scale genome assembly of the Allis shad, Alosa alosa.</title>
        <authorList>
            <person name="Margot Z."/>
            <person name="Christophe K."/>
            <person name="Cabau C."/>
            <person name="Louis A."/>
            <person name="Berthelot C."/>
            <person name="Parey E."/>
            <person name="Roest Crollius H."/>
            <person name="Montfort J."/>
            <person name="Robinson-Rechavi M."/>
            <person name="Bucao C."/>
            <person name="Bouchez O."/>
            <person name="Gislard M."/>
            <person name="Lluch J."/>
            <person name="Milhes M."/>
            <person name="Lampietro C."/>
            <person name="Lopez Roques C."/>
            <person name="Donnadieu C."/>
            <person name="Braasch I."/>
            <person name="Desvignes T."/>
            <person name="Postlethwait J."/>
            <person name="Bobe J."/>
            <person name="Guiguen Y."/>
        </authorList>
    </citation>
    <scope>NUCLEOTIDE SEQUENCE</scope>
    <source>
        <strain evidence="2">M-15738</strain>
        <tissue evidence="2">Blood</tissue>
    </source>
</reference>